<protein>
    <submittedName>
        <fullName evidence="2">VIR protein</fullName>
    </submittedName>
</protein>
<dbReference type="VEuPathDB" id="PlasmoDB:PVPAM_110057200"/>
<dbReference type="OrthoDB" id="10474970at2759"/>
<proteinExistence type="predicted"/>
<dbReference type="VEuPathDB" id="PlasmoDB:PVX_121345"/>
<feature type="region of interest" description="Disordered" evidence="1">
    <location>
        <begin position="246"/>
        <end position="308"/>
    </location>
</feature>
<reference evidence="2" key="1">
    <citation type="submission" date="2016-07" db="EMBL/GenBank/DDBJ databases">
        <authorList>
            <consortium name="Pathogen Informatics"/>
        </authorList>
    </citation>
    <scope>NUCLEOTIDE SEQUENCE</scope>
</reference>
<feature type="compositionally biased region" description="Basic and acidic residues" evidence="1">
    <location>
        <begin position="321"/>
        <end position="333"/>
    </location>
</feature>
<sequence length="464" mass="55096">MTSNKEDIWYVEYHDYDYVKNQREDAIKYEDYDLDPLNKVISHMHSLSHIMRKDNDIIWKFFRLLRNVKPFIAYKHNNYCKYINIWLNKEYRNKGYHIKGPIFDVFKNFVSKLNEVTYRKTEKPCEKYINYLDPDRFNKINLLHGLYDTYNEIETTPVNNSNKACNNLHFLAKNYSESIDKYYDDENLYKKFEHIINLILEKVKNLNYPCANNIYFRTPEKLIKLQEEQEKKAKEEELKRQYEEAERKAKEEERGASEEKLNMEVAEMERQPDEHSRDRAQQLPQSNPLQGSPLEKTVSPSTDHSGSLQTSAMSILPEHTQRFQSLDRSRSPRESLFLEVDTPDRQHRYETEENIPQQENDYAQKDTNRSTGRFMESLGLPRSITEVLGDVDPVPVVGVSGGMGALFLLFKYTPVGTFFRGGRRRMHQIPSTFRGEYPFGFPGFPEYDDRYFGNERYHISYQAE</sequence>
<name>A0A565A470_PLAVI</name>
<dbReference type="InterPro" id="IPR008780">
    <property type="entry name" value="Plasmodium_Vir"/>
</dbReference>
<feature type="region of interest" description="Disordered" evidence="1">
    <location>
        <begin position="321"/>
        <end position="366"/>
    </location>
</feature>
<dbReference type="AlphaFoldDB" id="A0A565A470"/>
<dbReference type="EMBL" id="FLZR02000007">
    <property type="protein sequence ID" value="VUZ99608.1"/>
    <property type="molecule type" value="Genomic_DNA"/>
</dbReference>
<evidence type="ECO:0000313" key="2">
    <source>
        <dbReference type="EMBL" id="VUZ99608.1"/>
    </source>
</evidence>
<feature type="compositionally biased region" description="Polar residues" evidence="1">
    <location>
        <begin position="298"/>
        <end position="308"/>
    </location>
</feature>
<dbReference type="VEuPathDB" id="PlasmoDB:PVP01_0003230"/>
<dbReference type="Pfam" id="PF05795">
    <property type="entry name" value="Plasmodium_Vir"/>
    <property type="match status" value="1"/>
</dbReference>
<evidence type="ECO:0000256" key="1">
    <source>
        <dbReference type="SAM" id="MobiDB-lite"/>
    </source>
</evidence>
<dbReference type="Proteomes" id="UP000220605">
    <property type="component" value="Unassembled WGS sequence"/>
</dbReference>
<gene>
    <name evidence="2" type="ORF">PVP01_0003230</name>
</gene>
<feature type="compositionally biased region" description="Basic and acidic residues" evidence="1">
    <location>
        <begin position="342"/>
        <end position="351"/>
    </location>
</feature>
<feature type="compositionally biased region" description="Basic and acidic residues" evidence="1">
    <location>
        <begin position="246"/>
        <end position="280"/>
    </location>
</feature>
<organism evidence="2">
    <name type="scientific">Plasmodium vivax</name>
    <name type="common">malaria parasite P. vivax</name>
    <dbReference type="NCBI Taxonomy" id="5855"/>
    <lineage>
        <taxon>Eukaryota</taxon>
        <taxon>Sar</taxon>
        <taxon>Alveolata</taxon>
        <taxon>Apicomplexa</taxon>
        <taxon>Aconoidasida</taxon>
        <taxon>Haemosporida</taxon>
        <taxon>Plasmodiidae</taxon>
        <taxon>Plasmodium</taxon>
        <taxon>Plasmodium (Plasmodium)</taxon>
    </lineage>
</organism>
<accession>A0A565A470</accession>
<dbReference type="VEuPathDB" id="PlasmoDB:PVW1_080005000"/>